<dbReference type="PANTHER" id="PTHR44579:SF2">
    <property type="entry name" value="OS01G0730500 PROTEIN"/>
    <property type="match status" value="1"/>
</dbReference>
<dbReference type="STRING" id="93060.P9215_17451"/>
<keyword evidence="4" id="KW-0813">Transport</keyword>
<evidence type="ECO:0000256" key="1">
    <source>
        <dbReference type="ARBA" id="ARBA00022723"/>
    </source>
</evidence>
<keyword evidence="4" id="KW-0249">Electron transport</keyword>
<reference evidence="6 7" key="1">
    <citation type="journal article" date="2007" name="PLoS Genet.">
        <title>Patterns and implications of gene gain and loss in the evolution of Prochlorococcus.</title>
        <authorList>
            <person name="Kettler G.C."/>
            <person name="Martiny A.C."/>
            <person name="Huang K."/>
            <person name="Zucker J."/>
            <person name="Coleman M.L."/>
            <person name="Rodrigue S."/>
            <person name="Chen F."/>
            <person name="Lapidus A."/>
            <person name="Ferriera S."/>
            <person name="Johnson J."/>
            <person name="Steglich C."/>
            <person name="Church G.M."/>
            <person name="Richardson P."/>
            <person name="Chisholm S.W."/>
        </authorList>
    </citation>
    <scope>NUCLEOTIDE SEQUENCE [LARGE SCALE GENOMIC DNA]</scope>
    <source>
        <strain evidence="6 7">MIT 9215</strain>
    </source>
</reference>
<dbReference type="OrthoDB" id="9803319at2"/>
<dbReference type="eggNOG" id="COG1141">
    <property type="taxonomic scope" value="Bacteria"/>
</dbReference>
<dbReference type="EMBL" id="CP000825">
    <property type="protein sequence ID" value="ABV51358.1"/>
    <property type="molecule type" value="Genomic_DNA"/>
</dbReference>
<dbReference type="AlphaFoldDB" id="A8G6X7"/>
<dbReference type="GO" id="GO:0051536">
    <property type="term" value="F:iron-sulfur cluster binding"/>
    <property type="evidence" value="ECO:0007669"/>
    <property type="project" value="UniProtKB-KW"/>
</dbReference>
<keyword evidence="2 4" id="KW-0408">Iron</keyword>
<dbReference type="Pfam" id="PF13370">
    <property type="entry name" value="Fer4_13"/>
    <property type="match status" value="1"/>
</dbReference>
<organism evidence="6 7">
    <name type="scientific">Prochlorococcus marinus (strain MIT 9215)</name>
    <dbReference type="NCBI Taxonomy" id="93060"/>
    <lineage>
        <taxon>Bacteria</taxon>
        <taxon>Bacillati</taxon>
        <taxon>Cyanobacteriota</taxon>
        <taxon>Cyanophyceae</taxon>
        <taxon>Synechococcales</taxon>
        <taxon>Prochlorococcaceae</taxon>
        <taxon>Prochlorococcus</taxon>
    </lineage>
</organism>
<sequence length="119" mass="13498">MDFIDPSDEFVENTEITGWEPVLGGQLAEKAVWVDEATCIGCQYCVHVASNTFTVDDFHGRSRAMRQDGDTVDVIQEAIDTCPVDCIHWVKFEELDNLENSLDRDMFQSFGKPPKTNKH</sequence>
<comment type="function">
    <text evidence="4">Ferredoxins are iron-sulfur proteins that transfer electrons in a wide variety of metabolic reactions.</text>
</comment>
<feature type="domain" description="4Fe-4S ferredoxin-type" evidence="5">
    <location>
        <begin position="30"/>
        <end position="58"/>
    </location>
</feature>
<gene>
    <name evidence="6" type="primary">fer</name>
    <name evidence="6" type="ordered locus">P9215_17451</name>
</gene>
<dbReference type="SUPFAM" id="SSF54862">
    <property type="entry name" value="4Fe-4S ferredoxins"/>
    <property type="match status" value="1"/>
</dbReference>
<evidence type="ECO:0000256" key="2">
    <source>
        <dbReference type="ARBA" id="ARBA00023004"/>
    </source>
</evidence>
<name>A8G6X7_PROM2</name>
<dbReference type="GO" id="GO:0009055">
    <property type="term" value="F:electron transfer activity"/>
    <property type="evidence" value="ECO:0007669"/>
    <property type="project" value="UniProtKB-UniRule"/>
</dbReference>
<protein>
    <recommendedName>
        <fullName evidence="4">Ferredoxin</fullName>
    </recommendedName>
</protein>
<dbReference type="InterPro" id="IPR017896">
    <property type="entry name" value="4Fe4S_Fe-S-bd"/>
</dbReference>
<dbReference type="KEGG" id="pmh:P9215_17451"/>
<dbReference type="PRINTS" id="PR00352">
    <property type="entry name" value="3FE4SFRDOXIN"/>
</dbReference>
<evidence type="ECO:0000256" key="3">
    <source>
        <dbReference type="ARBA" id="ARBA00023014"/>
    </source>
</evidence>
<dbReference type="Proteomes" id="UP000002014">
    <property type="component" value="Chromosome"/>
</dbReference>
<evidence type="ECO:0000313" key="7">
    <source>
        <dbReference type="Proteomes" id="UP000002014"/>
    </source>
</evidence>
<dbReference type="PROSITE" id="PS51379">
    <property type="entry name" value="4FE4S_FER_2"/>
    <property type="match status" value="1"/>
</dbReference>
<evidence type="ECO:0000313" key="6">
    <source>
        <dbReference type="EMBL" id="ABV51358.1"/>
    </source>
</evidence>
<dbReference type="HOGENOM" id="CLU_139698_4_0_3"/>
<dbReference type="GO" id="GO:0005506">
    <property type="term" value="F:iron ion binding"/>
    <property type="evidence" value="ECO:0007669"/>
    <property type="project" value="UniProtKB-UniRule"/>
</dbReference>
<evidence type="ECO:0000259" key="5">
    <source>
        <dbReference type="PROSITE" id="PS51379"/>
    </source>
</evidence>
<dbReference type="Gene3D" id="3.30.70.20">
    <property type="match status" value="1"/>
</dbReference>
<keyword evidence="1 4" id="KW-0479">Metal-binding</keyword>
<accession>A8G6X7</accession>
<dbReference type="RefSeq" id="WP_012008377.1">
    <property type="nucleotide sequence ID" value="NC_009840.1"/>
</dbReference>
<dbReference type="PANTHER" id="PTHR44579">
    <property type="entry name" value="OS01G0730500 PROTEIN"/>
    <property type="match status" value="1"/>
</dbReference>
<dbReference type="InterPro" id="IPR001080">
    <property type="entry name" value="3Fe4S_ferredoxin"/>
</dbReference>
<evidence type="ECO:0000256" key="4">
    <source>
        <dbReference type="RuleBase" id="RU368020"/>
    </source>
</evidence>
<proteinExistence type="predicted"/>
<keyword evidence="3 4" id="KW-0411">Iron-sulfur</keyword>